<organism evidence="1 2">
    <name type="scientific">Oncorhynchus tshawytscha</name>
    <name type="common">Chinook salmon</name>
    <name type="synonym">Salmo tshawytscha</name>
    <dbReference type="NCBI Taxonomy" id="74940"/>
    <lineage>
        <taxon>Eukaryota</taxon>
        <taxon>Metazoa</taxon>
        <taxon>Chordata</taxon>
        <taxon>Craniata</taxon>
        <taxon>Vertebrata</taxon>
        <taxon>Euteleostomi</taxon>
        <taxon>Actinopterygii</taxon>
        <taxon>Neopterygii</taxon>
        <taxon>Teleostei</taxon>
        <taxon>Protacanthopterygii</taxon>
        <taxon>Salmoniformes</taxon>
        <taxon>Salmonidae</taxon>
        <taxon>Salmoninae</taxon>
        <taxon>Oncorhynchus</taxon>
    </lineage>
</organism>
<evidence type="ECO:0000313" key="2">
    <source>
        <dbReference type="Proteomes" id="UP000694402"/>
    </source>
</evidence>
<dbReference type="Ensembl" id="ENSOTST00005124248.1">
    <property type="protein sequence ID" value="ENSOTSP00005114098.1"/>
    <property type="gene ID" value="ENSOTSG00005071481.1"/>
</dbReference>
<dbReference type="AlphaFoldDB" id="A0AAZ3PD64"/>
<reference evidence="1" key="3">
    <citation type="submission" date="2025-09" db="UniProtKB">
        <authorList>
            <consortium name="Ensembl"/>
        </authorList>
    </citation>
    <scope>IDENTIFICATION</scope>
</reference>
<reference evidence="1" key="2">
    <citation type="submission" date="2025-08" db="UniProtKB">
        <authorList>
            <consortium name="Ensembl"/>
        </authorList>
    </citation>
    <scope>IDENTIFICATION</scope>
</reference>
<evidence type="ECO:0000313" key="1">
    <source>
        <dbReference type="Ensembl" id="ENSOTSP00005114098.1"/>
    </source>
</evidence>
<reference evidence="2" key="1">
    <citation type="journal article" date="2018" name="PLoS ONE">
        <title>Chinook salmon (Oncorhynchus tshawytscha) genome and transcriptome.</title>
        <authorList>
            <person name="Christensen K.A."/>
            <person name="Leong J.S."/>
            <person name="Sakhrani D."/>
            <person name="Biagi C.A."/>
            <person name="Minkley D.R."/>
            <person name="Withler R.E."/>
            <person name="Rondeau E.B."/>
            <person name="Koop B.F."/>
            <person name="Devlin R.H."/>
        </authorList>
    </citation>
    <scope>NUCLEOTIDE SEQUENCE [LARGE SCALE GENOMIC DNA]</scope>
</reference>
<keyword evidence="2" id="KW-1185">Reference proteome</keyword>
<sequence>MGRGGWQEETEERRPSLQDYVWDTVCLVYAQSGCLFCTEPIKIQVFRQTYGLGTPVAGTCYHPE</sequence>
<proteinExistence type="predicted"/>
<protein>
    <submittedName>
        <fullName evidence="1">Uncharacterized protein</fullName>
    </submittedName>
</protein>
<dbReference type="Proteomes" id="UP000694402">
    <property type="component" value="Unassembled WGS sequence"/>
</dbReference>
<name>A0AAZ3PD64_ONCTS</name>
<accession>A0AAZ3PD64</accession>